<proteinExistence type="predicted"/>
<evidence type="ECO:0000313" key="2">
    <source>
        <dbReference type="EMBL" id="WNC67042.1"/>
    </source>
</evidence>
<dbReference type="Proteomes" id="UP001248581">
    <property type="component" value="Chromosome"/>
</dbReference>
<reference evidence="3" key="1">
    <citation type="submission" date="2023-09" db="EMBL/GenBank/DDBJ databases">
        <authorList>
            <person name="Li S."/>
            <person name="Li X."/>
            <person name="Zhang C."/>
            <person name="Zhao Z."/>
        </authorList>
    </citation>
    <scope>NUCLEOTIDE SEQUENCE [LARGE SCALE GENOMIC DNA]</scope>
    <source>
        <strain evidence="3">SQ345</strain>
    </source>
</reference>
<dbReference type="EMBL" id="CP134146">
    <property type="protein sequence ID" value="WNC67042.1"/>
    <property type="molecule type" value="Genomic_DNA"/>
</dbReference>
<sequence length="59" mass="6130">MNKLIKLCLLGVFLTGCASTESDSSSSSSAKSGKAPVDECAALEYLARQQCLSDKMNAG</sequence>
<evidence type="ECO:0008006" key="4">
    <source>
        <dbReference type="Google" id="ProtNLM"/>
    </source>
</evidence>
<organism evidence="2 3">
    <name type="scientific">Thalassotalea nanhaiensis</name>
    <dbReference type="NCBI Taxonomy" id="3065648"/>
    <lineage>
        <taxon>Bacteria</taxon>
        <taxon>Pseudomonadati</taxon>
        <taxon>Pseudomonadota</taxon>
        <taxon>Gammaproteobacteria</taxon>
        <taxon>Alteromonadales</taxon>
        <taxon>Colwelliaceae</taxon>
        <taxon>Thalassotalea</taxon>
    </lineage>
</organism>
<accession>A0ABY9TE12</accession>
<keyword evidence="1" id="KW-0732">Signal</keyword>
<keyword evidence="3" id="KW-1185">Reference proteome</keyword>
<protein>
    <recommendedName>
        <fullName evidence="4">Lipoprotein</fullName>
    </recommendedName>
</protein>
<evidence type="ECO:0000313" key="3">
    <source>
        <dbReference type="Proteomes" id="UP001248581"/>
    </source>
</evidence>
<gene>
    <name evidence="2" type="ORF">RI845_10930</name>
</gene>
<name>A0ABY9TE12_9GAMM</name>
<feature type="chain" id="PRO_5045937763" description="Lipoprotein" evidence="1">
    <location>
        <begin position="19"/>
        <end position="59"/>
    </location>
</feature>
<evidence type="ECO:0000256" key="1">
    <source>
        <dbReference type="SAM" id="SignalP"/>
    </source>
</evidence>
<dbReference type="PROSITE" id="PS51257">
    <property type="entry name" value="PROKAR_LIPOPROTEIN"/>
    <property type="match status" value="1"/>
</dbReference>
<dbReference type="RefSeq" id="WP_348386206.1">
    <property type="nucleotide sequence ID" value="NZ_CP134146.1"/>
</dbReference>
<feature type="signal peptide" evidence="1">
    <location>
        <begin position="1"/>
        <end position="18"/>
    </location>
</feature>